<dbReference type="EMBL" id="FXAE01000035">
    <property type="protein sequence ID" value="SMF43844.1"/>
    <property type="molecule type" value="Genomic_DNA"/>
</dbReference>
<evidence type="ECO:0000313" key="18">
    <source>
        <dbReference type="EMBL" id="SMF43844.1"/>
    </source>
</evidence>
<evidence type="ECO:0000256" key="11">
    <source>
        <dbReference type="ARBA" id="ARBA00029986"/>
    </source>
</evidence>
<reference evidence="18 19" key="1">
    <citation type="submission" date="2017-04" db="EMBL/GenBank/DDBJ databases">
        <authorList>
            <person name="Varghese N."/>
            <person name="Submissions S."/>
        </authorList>
    </citation>
    <scope>NUCLEOTIDE SEQUENCE [LARGE SCALE GENOMIC DNA]</scope>
    <source>
        <strain evidence="18 19">J12</strain>
    </source>
</reference>
<dbReference type="PROSITE" id="PS50059">
    <property type="entry name" value="FKBP_PPIASE"/>
    <property type="match status" value="1"/>
</dbReference>
<dbReference type="InterPro" id="IPR001179">
    <property type="entry name" value="PPIase_FKBP_dom"/>
</dbReference>
<evidence type="ECO:0000256" key="2">
    <source>
        <dbReference type="ARBA" id="ARBA00005464"/>
    </source>
</evidence>
<comment type="domain">
    <text evidence="12">Consists of 3 domains; the N-terminus binds the ribosome, the middle domain has PPIase activity, while the C-terminus has intrinsic chaperone activity on its own.</text>
</comment>
<comment type="subcellular location">
    <subcellularLocation>
        <location evidence="12">Cytoplasm</location>
    </subcellularLocation>
    <text evidence="12">About half TF is bound to the ribosome near the polypeptide exit tunnel while the other half is free in the cytoplasm.</text>
</comment>
<dbReference type="InterPro" id="IPR008880">
    <property type="entry name" value="Trigger_fac_C"/>
</dbReference>
<feature type="coiled-coil region" evidence="15">
    <location>
        <begin position="128"/>
        <end position="155"/>
    </location>
</feature>
<dbReference type="Pfam" id="PF05697">
    <property type="entry name" value="Trigger_N"/>
    <property type="match status" value="1"/>
</dbReference>
<evidence type="ECO:0000256" key="1">
    <source>
        <dbReference type="ARBA" id="ARBA00000971"/>
    </source>
</evidence>
<proteinExistence type="inferred from homology"/>
<evidence type="ECO:0000256" key="4">
    <source>
        <dbReference type="ARBA" id="ARBA00016902"/>
    </source>
</evidence>
<evidence type="ECO:0000256" key="15">
    <source>
        <dbReference type="SAM" id="Coils"/>
    </source>
</evidence>
<evidence type="ECO:0000256" key="8">
    <source>
        <dbReference type="ARBA" id="ARBA00023235"/>
    </source>
</evidence>
<evidence type="ECO:0000256" key="3">
    <source>
        <dbReference type="ARBA" id="ARBA00013194"/>
    </source>
</evidence>
<dbReference type="PANTHER" id="PTHR30560:SF3">
    <property type="entry name" value="TRIGGER FACTOR-LIKE PROTEIN TIG, CHLOROPLASTIC"/>
    <property type="match status" value="1"/>
</dbReference>
<dbReference type="SUPFAM" id="SSF109998">
    <property type="entry name" value="Triger factor/SurA peptide-binding domain-like"/>
    <property type="match status" value="1"/>
</dbReference>
<evidence type="ECO:0000256" key="5">
    <source>
        <dbReference type="ARBA" id="ARBA00022618"/>
    </source>
</evidence>
<sequence>MKATWEKIEKNLGVLEVEVEAERVAAALDKAFQKVVKKVSVPGFRKGKVPRPIFEARFGVESLYQDAIDILLPEVYTEAVDQTDIFPVDRPEVDIEQFAKGQPFKFKAKITVKPEVKLGDYKGVEVPAVNVEVSEEELNNELERLQQRHAELVVIDEEPAKNGDTVVIDFDGSVDGVPFEGGKAERYSLELGSNTFIPGFEDQVVGMATGDFKDVTVTFPDTYHAEDLAGKEAVFKVKVHEIKRKQLPELDDEFAKDVSEFDTLDEFKEDLKKQLAARKEQEAKAAREGAIVDKVGENAEVEIPEAMIKGEVENMVRDFDNRLRAQGMNLDMFLGFSGQSVDDLRAQMQGDAEKRVRNNLVLEAIAKAEKIEVTQDEINKELNDMAEAYKRTPEEIRNILAANGSLGSLNEEILIRKTVQFLVDNSKEVPAEQAEAKTKETKPAAKKSTKKSTKAEAKADADKTEAEEAQGEE</sequence>
<keyword evidence="5 12" id="KW-0132">Cell division</keyword>
<evidence type="ECO:0000256" key="6">
    <source>
        <dbReference type="ARBA" id="ARBA00023110"/>
    </source>
</evidence>
<protein>
    <recommendedName>
        <fullName evidence="4 12">Trigger factor</fullName>
        <shortName evidence="12">TF</shortName>
        <ecNumber evidence="3 12">5.2.1.8</ecNumber>
    </recommendedName>
    <alternativeName>
        <fullName evidence="11 12">PPIase</fullName>
    </alternativeName>
</protein>
<dbReference type="Gene3D" id="3.10.50.40">
    <property type="match status" value="1"/>
</dbReference>
<feature type="domain" description="PPIase FKBP-type" evidence="17">
    <location>
        <begin position="163"/>
        <end position="245"/>
    </location>
</feature>
<dbReference type="SUPFAM" id="SSF54534">
    <property type="entry name" value="FKBP-like"/>
    <property type="match status" value="1"/>
</dbReference>
<feature type="compositionally biased region" description="Basic and acidic residues" evidence="16">
    <location>
        <begin position="453"/>
        <end position="466"/>
    </location>
</feature>
<dbReference type="InterPro" id="IPR008881">
    <property type="entry name" value="Trigger_fac_ribosome-bd_bac"/>
</dbReference>
<keyword evidence="19" id="KW-1185">Reference proteome</keyword>
<keyword evidence="15" id="KW-0175">Coiled coil</keyword>
<dbReference type="InterPro" id="IPR046357">
    <property type="entry name" value="PPIase_dom_sf"/>
</dbReference>
<dbReference type="HAMAP" id="MF_00303">
    <property type="entry name" value="Trigger_factor_Tig"/>
    <property type="match status" value="1"/>
</dbReference>
<evidence type="ECO:0000313" key="19">
    <source>
        <dbReference type="Proteomes" id="UP000192939"/>
    </source>
</evidence>
<comment type="similarity">
    <text evidence="2 12 14">Belongs to the FKBP-type PPIase family. Tig subfamily.</text>
</comment>
<dbReference type="NCBIfam" id="TIGR00115">
    <property type="entry name" value="tig"/>
    <property type="match status" value="1"/>
</dbReference>
<keyword evidence="6 12" id="KW-0697">Rotamase</keyword>
<accession>A0ABY1M011</accession>
<dbReference type="InterPro" id="IPR036611">
    <property type="entry name" value="Trigger_fac_ribosome-bd_sf"/>
</dbReference>
<dbReference type="Proteomes" id="UP000192939">
    <property type="component" value="Unassembled WGS sequence"/>
</dbReference>
<dbReference type="InterPro" id="IPR027304">
    <property type="entry name" value="Trigger_fact/SurA_dom_sf"/>
</dbReference>
<evidence type="ECO:0000256" key="10">
    <source>
        <dbReference type="ARBA" id="ARBA00024849"/>
    </source>
</evidence>
<keyword evidence="12" id="KW-0963">Cytoplasm</keyword>
<dbReference type="Pfam" id="PF05698">
    <property type="entry name" value="Trigger_C"/>
    <property type="match status" value="1"/>
</dbReference>
<dbReference type="PIRSF" id="PIRSF003095">
    <property type="entry name" value="Trigger_factor"/>
    <property type="match status" value="1"/>
</dbReference>
<comment type="caution">
    <text evidence="18">The sequence shown here is derived from an EMBL/GenBank/DDBJ whole genome shotgun (WGS) entry which is preliminary data.</text>
</comment>
<dbReference type="InterPro" id="IPR005215">
    <property type="entry name" value="Trig_fac"/>
</dbReference>
<evidence type="ECO:0000256" key="13">
    <source>
        <dbReference type="PROSITE-ProRule" id="PRU00277"/>
    </source>
</evidence>
<keyword evidence="7 12" id="KW-0143">Chaperone</keyword>
<feature type="compositionally biased region" description="Basic and acidic residues" evidence="16">
    <location>
        <begin position="428"/>
        <end position="443"/>
    </location>
</feature>
<feature type="region of interest" description="Disordered" evidence="16">
    <location>
        <begin position="428"/>
        <end position="473"/>
    </location>
</feature>
<comment type="function">
    <text evidence="10 12">Involved in protein export. Acts as a chaperone by maintaining the newly synthesized protein in an open conformation. Functions as a peptidyl-prolyl cis-trans isomerase.</text>
</comment>
<evidence type="ECO:0000256" key="7">
    <source>
        <dbReference type="ARBA" id="ARBA00023186"/>
    </source>
</evidence>
<keyword evidence="8 12" id="KW-0413">Isomerase</keyword>
<dbReference type="RefSeq" id="WP_085279356.1">
    <property type="nucleotide sequence ID" value="NZ_FXAE01000035.1"/>
</dbReference>
<dbReference type="SUPFAM" id="SSF102735">
    <property type="entry name" value="Trigger factor ribosome-binding domain"/>
    <property type="match status" value="1"/>
</dbReference>
<evidence type="ECO:0000256" key="16">
    <source>
        <dbReference type="SAM" id="MobiDB-lite"/>
    </source>
</evidence>
<organism evidence="18 19">
    <name type="scientific">Paenibacillus barengoltzii J12</name>
    <dbReference type="NCBI Taxonomy" id="935846"/>
    <lineage>
        <taxon>Bacteria</taxon>
        <taxon>Bacillati</taxon>
        <taxon>Bacillota</taxon>
        <taxon>Bacilli</taxon>
        <taxon>Bacillales</taxon>
        <taxon>Paenibacillaceae</taxon>
        <taxon>Paenibacillus</taxon>
    </lineage>
</organism>
<evidence type="ECO:0000259" key="17">
    <source>
        <dbReference type="PROSITE" id="PS50059"/>
    </source>
</evidence>
<gene>
    <name evidence="12" type="primary">tig</name>
    <name evidence="18" type="ORF">SAMN02744124_03077</name>
</gene>
<dbReference type="Pfam" id="PF00254">
    <property type="entry name" value="FKBP_C"/>
    <property type="match status" value="1"/>
</dbReference>
<dbReference type="Gene3D" id="1.10.3120.10">
    <property type="entry name" value="Trigger factor, C-terminal domain"/>
    <property type="match status" value="1"/>
</dbReference>
<dbReference type="EC" id="5.2.1.8" evidence="3 12"/>
<comment type="catalytic activity">
    <reaction evidence="1 12 13">
        <text>[protein]-peptidylproline (omega=180) = [protein]-peptidylproline (omega=0)</text>
        <dbReference type="Rhea" id="RHEA:16237"/>
        <dbReference type="Rhea" id="RHEA-COMP:10747"/>
        <dbReference type="Rhea" id="RHEA-COMP:10748"/>
        <dbReference type="ChEBI" id="CHEBI:83833"/>
        <dbReference type="ChEBI" id="CHEBI:83834"/>
        <dbReference type="EC" id="5.2.1.8"/>
    </reaction>
</comment>
<dbReference type="InterPro" id="IPR037041">
    <property type="entry name" value="Trigger_fac_C_sf"/>
</dbReference>
<name>A0ABY1M011_9BACL</name>
<keyword evidence="9 12" id="KW-0131">Cell cycle</keyword>
<dbReference type="PANTHER" id="PTHR30560">
    <property type="entry name" value="TRIGGER FACTOR CHAPERONE AND PEPTIDYL-PROLYL CIS/TRANS ISOMERASE"/>
    <property type="match status" value="1"/>
</dbReference>
<dbReference type="Gene3D" id="3.30.70.1050">
    <property type="entry name" value="Trigger factor ribosome-binding domain"/>
    <property type="match status" value="1"/>
</dbReference>
<evidence type="ECO:0000256" key="9">
    <source>
        <dbReference type="ARBA" id="ARBA00023306"/>
    </source>
</evidence>
<evidence type="ECO:0000256" key="14">
    <source>
        <dbReference type="RuleBase" id="RU003914"/>
    </source>
</evidence>
<evidence type="ECO:0000256" key="12">
    <source>
        <dbReference type="HAMAP-Rule" id="MF_00303"/>
    </source>
</evidence>